<dbReference type="PANTHER" id="PTHR12877">
    <property type="entry name" value="RHO GUANINE NUCLEOTIDE EXCHANGE FACTOR"/>
    <property type="match status" value="1"/>
</dbReference>
<evidence type="ECO:0000256" key="2">
    <source>
        <dbReference type="SAM" id="Coils"/>
    </source>
</evidence>
<dbReference type="SUPFAM" id="SSF48065">
    <property type="entry name" value="DBL homology domain (DH-domain)"/>
    <property type="match status" value="1"/>
</dbReference>
<dbReference type="Proteomes" id="UP000504606">
    <property type="component" value="Unplaced"/>
</dbReference>
<feature type="non-terminal residue" evidence="5">
    <location>
        <position position="1"/>
    </location>
</feature>
<keyword evidence="1" id="KW-0344">Guanine-nucleotide releasing factor</keyword>
<gene>
    <name evidence="5" type="primary">LOC113207562</name>
</gene>
<dbReference type="InterPro" id="IPR011993">
    <property type="entry name" value="PH-like_dom_sf"/>
</dbReference>
<accession>A0A9C6X9S6</accession>
<keyword evidence="4" id="KW-1185">Reference proteome</keyword>
<reference evidence="5" key="1">
    <citation type="submission" date="2025-08" db="UniProtKB">
        <authorList>
            <consortium name="RefSeq"/>
        </authorList>
    </citation>
    <scope>IDENTIFICATION</scope>
</reference>
<dbReference type="GO" id="GO:0030036">
    <property type="term" value="P:actin cytoskeleton organization"/>
    <property type="evidence" value="ECO:0007669"/>
    <property type="project" value="TreeGrafter"/>
</dbReference>
<dbReference type="Gene3D" id="1.20.900.10">
    <property type="entry name" value="Dbl homology (DH) domain"/>
    <property type="match status" value="1"/>
</dbReference>
<dbReference type="PANTHER" id="PTHR12877:SF15">
    <property type="entry name" value="RHO GUANINE NUCLEOTIDE EXCHANGE FACTOR 17"/>
    <property type="match status" value="1"/>
</dbReference>
<proteinExistence type="predicted"/>
<feature type="compositionally biased region" description="Polar residues" evidence="3">
    <location>
        <begin position="440"/>
        <end position="450"/>
    </location>
</feature>
<dbReference type="OrthoDB" id="4066896at2759"/>
<evidence type="ECO:0000313" key="5">
    <source>
        <dbReference type="RefSeq" id="XP_052131781.1"/>
    </source>
</evidence>
<dbReference type="SUPFAM" id="SSF50729">
    <property type="entry name" value="PH domain-like"/>
    <property type="match status" value="1"/>
</dbReference>
<feature type="compositionally biased region" description="Low complexity" evidence="3">
    <location>
        <begin position="451"/>
        <end position="484"/>
    </location>
</feature>
<dbReference type="RefSeq" id="XP_052131781.1">
    <property type="nucleotide sequence ID" value="XM_052275821.1"/>
</dbReference>
<organism evidence="4 5">
    <name type="scientific">Frankliniella occidentalis</name>
    <name type="common">Western flower thrips</name>
    <name type="synonym">Euthrips occidentalis</name>
    <dbReference type="NCBI Taxonomy" id="133901"/>
    <lineage>
        <taxon>Eukaryota</taxon>
        <taxon>Metazoa</taxon>
        <taxon>Ecdysozoa</taxon>
        <taxon>Arthropoda</taxon>
        <taxon>Hexapoda</taxon>
        <taxon>Insecta</taxon>
        <taxon>Pterygota</taxon>
        <taxon>Neoptera</taxon>
        <taxon>Paraneoptera</taxon>
        <taxon>Thysanoptera</taxon>
        <taxon>Terebrantia</taxon>
        <taxon>Thripoidea</taxon>
        <taxon>Thripidae</taxon>
        <taxon>Frankliniella</taxon>
    </lineage>
</organism>
<feature type="coiled-coil region" evidence="2">
    <location>
        <begin position="154"/>
        <end position="181"/>
    </location>
</feature>
<evidence type="ECO:0000256" key="1">
    <source>
        <dbReference type="ARBA" id="ARBA00022658"/>
    </source>
</evidence>
<dbReference type="GO" id="GO:0005085">
    <property type="term" value="F:guanyl-nucleotide exchange factor activity"/>
    <property type="evidence" value="ECO:0007669"/>
    <property type="project" value="UniProtKB-KW"/>
</dbReference>
<name>A0A9C6X9S6_FRAOC</name>
<dbReference type="AlphaFoldDB" id="A0A9C6X9S6"/>
<dbReference type="Gene3D" id="2.30.29.30">
    <property type="entry name" value="Pleckstrin-homology domain (PH domain)/Phosphotyrosine-binding domain (PTB)"/>
    <property type="match status" value="1"/>
</dbReference>
<sequence>DLLHPVPYCTHLAGALQQLLKHTDQSHADHALLLDAQREIHELAVKINCTKMESLEAEQQQQVLRDLEQLVEGCDLVAQGRAFLRHDMVTLATGQGARKDRVIFLFSDLVVIARTKRNLRKPSTAGSSTSVASGLEGNRYRCSIKAALDDLEIVKAKDESLRRVMREMEQLSEDVAALTQITELVSGLHLPHAQQPGQQLQLQLEELARDLLTSSCRQLAERQNSDSQLSCLDLTVNTSNGVENITVIFPKPDKRSSWEEEFNEAKTRLALSADRRPSPKFKTSVPIRKTRAGLQFTCAAPTLPGPAMPQGGQPPRDVWVCNSDGYVGQVCVLSLLPEPNVTSCNGVCNARILCVAAIPAGITGSSSTSHNSNQGPLTNSKAVVSISVEDADKASRNLHLDSSSSSSDEDEDNDSGSTEERQRRRSNTVDSQPGAPPPSVCSNGNTDNTTSGPAAGPGVSSGVVPPPGVEVAAPAGTVPSSTGPGTLGTGDDGSLAQPTMWLGTEDGCIHVYSCNDNIRIKRNKVKIQHGAAVQCIMYFDNRVFVSLANGDITVYNR</sequence>
<keyword evidence="2" id="KW-0175">Coiled coil</keyword>
<dbReference type="InterPro" id="IPR035899">
    <property type="entry name" value="DBL_dom_sf"/>
</dbReference>
<dbReference type="Pfam" id="PF19056">
    <property type="entry name" value="WD40_2"/>
    <property type="match status" value="1"/>
</dbReference>
<dbReference type="GeneID" id="113207562"/>
<feature type="region of interest" description="Disordered" evidence="3">
    <location>
        <begin position="396"/>
        <end position="496"/>
    </location>
</feature>
<protein>
    <submittedName>
        <fullName evidence="5">Rho guanine nucleotide exchange factor 17</fullName>
    </submittedName>
</protein>
<evidence type="ECO:0000313" key="4">
    <source>
        <dbReference type="Proteomes" id="UP000504606"/>
    </source>
</evidence>
<dbReference type="InterPro" id="IPR039919">
    <property type="entry name" value="ARHGEF10/ARHGEF17"/>
</dbReference>
<dbReference type="KEGG" id="foc:113207562"/>
<feature type="non-terminal residue" evidence="5">
    <location>
        <position position="557"/>
    </location>
</feature>
<evidence type="ECO:0000256" key="3">
    <source>
        <dbReference type="SAM" id="MobiDB-lite"/>
    </source>
</evidence>